<sequence length="378" mass="44123">MKILFVSMSSIHVLRWIENLKNTDHELYWFDVLGRGSLDTEIDVKQFISWKKRKLPQIKGEFFLYKKMPKVYNFLLPYIEKTANEVLEEIVKEIKPDIIHSFEMQSCTYPIIKAMNKYSKIPWIYSCWGNDLFYYQKYSSHVNQIKKALRRIDFIHTDCQRDYFLAKTLGFNGKNLGVIPGGTGYNIKELKDFRIPIEKRKIILVKGYQNIFGRGLNVVKALEKIQEQLKDFEVVVFGSHKPVIDYIAEKKLPFKIYHRHDLKHDELLHLMGKSLIYIGNNISDGMANTLLEAIVMGAFPIQSDPGGVSAEIIEHNKNGFLIENPEDIELIKNVALNAVNNFKLLKTAQELNFKIASSRLDYDFNKKKVLQLYKEIFQ</sequence>
<dbReference type="Pfam" id="PF00534">
    <property type="entry name" value="Glycos_transf_1"/>
    <property type="match status" value="1"/>
</dbReference>
<feature type="domain" description="Glycosyl transferase family 1" evidence="1">
    <location>
        <begin position="217"/>
        <end position="333"/>
    </location>
</feature>
<dbReference type="Pfam" id="PF13477">
    <property type="entry name" value="Glyco_trans_4_2"/>
    <property type="match status" value="1"/>
</dbReference>
<feature type="domain" description="Glycosyltransferase subfamily 4-like N-terminal" evidence="2">
    <location>
        <begin position="2"/>
        <end position="156"/>
    </location>
</feature>
<dbReference type="PANTHER" id="PTHR12526">
    <property type="entry name" value="GLYCOSYLTRANSFERASE"/>
    <property type="match status" value="1"/>
</dbReference>
<dbReference type="RefSeq" id="WP_345146425.1">
    <property type="nucleotide sequence ID" value="NZ_BAABDU010000007.1"/>
</dbReference>
<reference evidence="4" key="1">
    <citation type="journal article" date="2019" name="Int. J. Syst. Evol. Microbiol.">
        <title>The Global Catalogue of Microorganisms (GCM) 10K type strain sequencing project: providing services to taxonomists for standard genome sequencing and annotation.</title>
        <authorList>
            <consortium name="The Broad Institute Genomics Platform"/>
            <consortium name="The Broad Institute Genome Sequencing Center for Infectious Disease"/>
            <person name="Wu L."/>
            <person name="Ma J."/>
        </authorList>
    </citation>
    <scope>NUCLEOTIDE SEQUENCE [LARGE SCALE GENOMIC DNA]</scope>
    <source>
        <strain evidence="4">JCM 17337</strain>
    </source>
</reference>
<evidence type="ECO:0008006" key="5">
    <source>
        <dbReference type="Google" id="ProtNLM"/>
    </source>
</evidence>
<evidence type="ECO:0000313" key="3">
    <source>
        <dbReference type="EMBL" id="GAA3779668.1"/>
    </source>
</evidence>
<dbReference type="EMBL" id="BAABDU010000007">
    <property type="protein sequence ID" value="GAA3779668.1"/>
    <property type="molecule type" value="Genomic_DNA"/>
</dbReference>
<dbReference type="Gene3D" id="3.40.50.2000">
    <property type="entry name" value="Glycogen Phosphorylase B"/>
    <property type="match status" value="2"/>
</dbReference>
<protein>
    <recommendedName>
        <fullName evidence="5">Glycosyltransferase involved in cell wall biosynthesis</fullName>
    </recommendedName>
</protein>
<comment type="caution">
    <text evidence="3">The sequence shown here is derived from an EMBL/GenBank/DDBJ whole genome shotgun (WGS) entry which is preliminary data.</text>
</comment>
<dbReference type="SUPFAM" id="SSF53756">
    <property type="entry name" value="UDP-Glycosyltransferase/glycogen phosphorylase"/>
    <property type="match status" value="1"/>
</dbReference>
<evidence type="ECO:0000259" key="2">
    <source>
        <dbReference type="Pfam" id="PF13477"/>
    </source>
</evidence>
<name>A0ABP7H238_9FLAO</name>
<dbReference type="Proteomes" id="UP001500748">
    <property type="component" value="Unassembled WGS sequence"/>
</dbReference>
<gene>
    <name evidence="3" type="ORF">GCM10022423_39650</name>
</gene>
<accession>A0ABP7H238</accession>
<keyword evidence="4" id="KW-1185">Reference proteome</keyword>
<dbReference type="InterPro" id="IPR001296">
    <property type="entry name" value="Glyco_trans_1"/>
</dbReference>
<dbReference type="InterPro" id="IPR028098">
    <property type="entry name" value="Glyco_trans_4-like_N"/>
</dbReference>
<evidence type="ECO:0000259" key="1">
    <source>
        <dbReference type="Pfam" id="PF00534"/>
    </source>
</evidence>
<evidence type="ECO:0000313" key="4">
    <source>
        <dbReference type="Proteomes" id="UP001500748"/>
    </source>
</evidence>
<organism evidence="3 4">
    <name type="scientific">Flavobacterium ginsengiterrae</name>
    <dbReference type="NCBI Taxonomy" id="871695"/>
    <lineage>
        <taxon>Bacteria</taxon>
        <taxon>Pseudomonadati</taxon>
        <taxon>Bacteroidota</taxon>
        <taxon>Flavobacteriia</taxon>
        <taxon>Flavobacteriales</taxon>
        <taxon>Flavobacteriaceae</taxon>
        <taxon>Flavobacterium</taxon>
    </lineage>
</organism>
<proteinExistence type="predicted"/>
<dbReference type="PANTHER" id="PTHR12526:SF630">
    <property type="entry name" value="GLYCOSYLTRANSFERASE"/>
    <property type="match status" value="1"/>
</dbReference>